<dbReference type="SMART" id="SM00304">
    <property type="entry name" value="HAMP"/>
    <property type="match status" value="2"/>
</dbReference>
<evidence type="ECO:0000256" key="5">
    <source>
        <dbReference type="SAM" id="MobiDB-lite"/>
    </source>
</evidence>
<dbReference type="GO" id="GO:0016020">
    <property type="term" value="C:membrane"/>
    <property type="evidence" value="ECO:0007669"/>
    <property type="project" value="UniProtKB-SubCell"/>
</dbReference>
<evidence type="ECO:0000256" key="3">
    <source>
        <dbReference type="ARBA" id="ARBA00029447"/>
    </source>
</evidence>
<comment type="similarity">
    <text evidence="3">Belongs to the methyl-accepting chemotaxis (MCP) protein family.</text>
</comment>
<dbReference type="Gene3D" id="6.10.340.10">
    <property type="match status" value="1"/>
</dbReference>
<dbReference type="PANTHER" id="PTHR43531">
    <property type="entry name" value="PROTEIN ICFG"/>
    <property type="match status" value="1"/>
</dbReference>
<evidence type="ECO:0000259" key="8">
    <source>
        <dbReference type="PROSITE" id="PS50885"/>
    </source>
</evidence>
<evidence type="ECO:0000256" key="1">
    <source>
        <dbReference type="ARBA" id="ARBA00004370"/>
    </source>
</evidence>
<dbReference type="InterPro" id="IPR051310">
    <property type="entry name" value="MCP_chemotaxis"/>
</dbReference>
<evidence type="ECO:0000256" key="6">
    <source>
        <dbReference type="SAM" id="Phobius"/>
    </source>
</evidence>
<sequence>MAITTIMVAATLSIGALNLLDRFAVEGVNRQVDNLAASAVDALQKPLRFNVVNKVDEIALQTLHSAGDNATEALVLGKDGAVLSQSAEEGSALMTLATQALESGVPERAESGRLVAYPVLGSPDGPAFGVFAIASSYEAQRAVVARSVRGVVFLAIVVFTVMMGLTLLLLHRMVGKPLTRLSDSVAQVEQGDYLSPTGMDQRPDEIGAIAKRIDSLREVLSAGRTSEEERAALLDIQKGVVLTMGKALDRLAEGILYHQIDDRFDDDNEPLRVNFNRASGNLHALVRDVAKNAEFILNNANRMSSASHELSQRTETQAATLEQSAAALEQMLNTVKSVAENTAQADENVQRTREIALKNGSVMTAAVEAMDQIQDSSKKISEITSMIDDIAFQTNLLALNAGVEAARAGESGSGFAVVASEVRALAQRSSEAAQQIKGLIMSSSEQVQSGAELVQAAGTALDEVLSEVEEIANMMNGLASSAGEQAEGLNEVNVGISNLDRVTQQNASMVIEASTTAQELSASAKELGGLVGRFSTEKDKPETHDMAKKDQGLITGSDRAA</sequence>
<keyword evidence="6" id="KW-0812">Transmembrane</keyword>
<dbReference type="GO" id="GO:0004888">
    <property type="term" value="F:transmembrane signaling receptor activity"/>
    <property type="evidence" value="ECO:0007669"/>
    <property type="project" value="InterPro"/>
</dbReference>
<dbReference type="CDD" id="cd11386">
    <property type="entry name" value="MCP_signal"/>
    <property type="match status" value="1"/>
</dbReference>
<feature type="compositionally biased region" description="Basic and acidic residues" evidence="5">
    <location>
        <begin position="535"/>
        <end position="551"/>
    </location>
</feature>
<feature type="transmembrane region" description="Helical" evidence="6">
    <location>
        <begin position="150"/>
        <end position="170"/>
    </location>
</feature>
<dbReference type="PANTHER" id="PTHR43531:SF11">
    <property type="entry name" value="METHYL-ACCEPTING CHEMOTAXIS PROTEIN 3"/>
    <property type="match status" value="1"/>
</dbReference>
<feature type="region of interest" description="Disordered" evidence="5">
    <location>
        <begin position="534"/>
        <end position="561"/>
    </location>
</feature>
<comment type="subcellular location">
    <subcellularLocation>
        <location evidence="1">Membrane</location>
    </subcellularLocation>
</comment>
<dbReference type="SMART" id="SM00283">
    <property type="entry name" value="MA"/>
    <property type="match status" value="1"/>
</dbReference>
<evidence type="ECO:0000256" key="2">
    <source>
        <dbReference type="ARBA" id="ARBA00022500"/>
    </source>
</evidence>
<feature type="domain" description="Methyl-accepting transducer" evidence="7">
    <location>
        <begin position="292"/>
        <end position="521"/>
    </location>
</feature>
<dbReference type="Proteomes" id="UP000225972">
    <property type="component" value="Unassembled WGS sequence"/>
</dbReference>
<dbReference type="GO" id="GO:0006935">
    <property type="term" value="P:chemotaxis"/>
    <property type="evidence" value="ECO:0007669"/>
    <property type="project" value="UniProtKB-KW"/>
</dbReference>
<keyword evidence="6" id="KW-1133">Transmembrane helix</keyword>
<dbReference type="Pfam" id="PF00015">
    <property type="entry name" value="MCPsignal"/>
    <property type="match status" value="1"/>
</dbReference>
<evidence type="ECO:0000313" key="9">
    <source>
        <dbReference type="EMBL" id="SMX27222.1"/>
    </source>
</evidence>
<dbReference type="InterPro" id="IPR004089">
    <property type="entry name" value="MCPsignal_dom"/>
</dbReference>
<dbReference type="AlphaFoldDB" id="A0A238JB92"/>
<name>A0A238JB92_9RHOB</name>
<keyword evidence="6" id="KW-0472">Membrane</keyword>
<feature type="domain" description="HAMP" evidence="8">
    <location>
        <begin position="172"/>
        <end position="225"/>
    </location>
</feature>
<dbReference type="InterPro" id="IPR004090">
    <property type="entry name" value="Chemotax_Me-accpt_rcpt"/>
</dbReference>
<dbReference type="SUPFAM" id="SSF58104">
    <property type="entry name" value="Methyl-accepting chemotaxis protein (MCP) signaling domain"/>
    <property type="match status" value="1"/>
</dbReference>
<dbReference type="PROSITE" id="PS50885">
    <property type="entry name" value="HAMP"/>
    <property type="match status" value="1"/>
</dbReference>
<gene>
    <name evidence="9" type="primary">tsr_2</name>
    <name evidence="9" type="ORF">TRP8649_01324</name>
</gene>
<dbReference type="Pfam" id="PF00672">
    <property type="entry name" value="HAMP"/>
    <property type="match status" value="1"/>
</dbReference>
<dbReference type="EMBL" id="FXXP01000001">
    <property type="protein sequence ID" value="SMX27222.1"/>
    <property type="molecule type" value="Genomic_DNA"/>
</dbReference>
<dbReference type="FunFam" id="1.10.287.950:FF:000001">
    <property type="entry name" value="Methyl-accepting chemotaxis sensory transducer"/>
    <property type="match status" value="1"/>
</dbReference>
<dbReference type="PRINTS" id="PR00260">
    <property type="entry name" value="CHEMTRNSDUCR"/>
</dbReference>
<protein>
    <submittedName>
        <fullName evidence="9">Methyl-accepting chemotaxis protein I</fullName>
    </submittedName>
</protein>
<dbReference type="InterPro" id="IPR003660">
    <property type="entry name" value="HAMP_dom"/>
</dbReference>
<dbReference type="GO" id="GO:0007165">
    <property type="term" value="P:signal transduction"/>
    <property type="evidence" value="ECO:0007669"/>
    <property type="project" value="UniProtKB-KW"/>
</dbReference>
<evidence type="ECO:0000313" key="10">
    <source>
        <dbReference type="Proteomes" id="UP000225972"/>
    </source>
</evidence>
<evidence type="ECO:0000256" key="4">
    <source>
        <dbReference type="PROSITE-ProRule" id="PRU00284"/>
    </source>
</evidence>
<keyword evidence="10" id="KW-1185">Reference proteome</keyword>
<keyword evidence="2" id="KW-0145">Chemotaxis</keyword>
<reference evidence="10" key="1">
    <citation type="submission" date="2017-05" db="EMBL/GenBank/DDBJ databases">
        <authorList>
            <person name="Rodrigo-Torres L."/>
            <person name="Arahal R. D."/>
            <person name="Lucena T."/>
        </authorList>
    </citation>
    <scope>NUCLEOTIDE SEQUENCE [LARGE SCALE GENOMIC DNA]</scope>
    <source>
        <strain evidence="10">CECT 8649</strain>
    </source>
</reference>
<accession>A0A238JB92</accession>
<dbReference type="PROSITE" id="PS50111">
    <property type="entry name" value="CHEMOTAXIS_TRANSDUC_2"/>
    <property type="match status" value="1"/>
</dbReference>
<dbReference type="Gene3D" id="1.10.287.950">
    <property type="entry name" value="Methyl-accepting chemotaxis protein"/>
    <property type="match status" value="1"/>
</dbReference>
<evidence type="ECO:0000259" key="7">
    <source>
        <dbReference type="PROSITE" id="PS50111"/>
    </source>
</evidence>
<proteinExistence type="inferred from homology"/>
<keyword evidence="4" id="KW-0807">Transducer</keyword>
<organism evidence="9 10">
    <name type="scientific">Pelagimonas phthalicica</name>
    <dbReference type="NCBI Taxonomy" id="1037362"/>
    <lineage>
        <taxon>Bacteria</taxon>
        <taxon>Pseudomonadati</taxon>
        <taxon>Pseudomonadota</taxon>
        <taxon>Alphaproteobacteria</taxon>
        <taxon>Rhodobacterales</taxon>
        <taxon>Roseobacteraceae</taxon>
        <taxon>Pelagimonas</taxon>
    </lineage>
</organism>